<keyword evidence="2" id="KW-0227">DNA damage</keyword>
<reference evidence="13" key="3">
    <citation type="submission" date="2025-04" db="UniProtKB">
        <authorList>
            <consortium name="RefSeq"/>
        </authorList>
    </citation>
    <scope>IDENTIFICATION</scope>
    <source>
        <strain evidence="13">CBS 304.34</strain>
    </source>
</reference>
<dbReference type="AlphaFoldDB" id="A0A6A6YVC8"/>
<dbReference type="Pfam" id="PF21928">
    <property type="entry name" value="XLF_CC"/>
    <property type="match status" value="1"/>
</dbReference>
<comment type="similarity">
    <text evidence="6">Belongs to the XRCC4-XLF family. XLF subfamily.</text>
</comment>
<protein>
    <recommendedName>
        <fullName evidence="7">Non-homologous end-joining factor 1</fullName>
    </recommendedName>
</protein>
<reference evidence="13" key="2">
    <citation type="submission" date="2020-04" db="EMBL/GenBank/DDBJ databases">
        <authorList>
            <consortium name="NCBI Genome Project"/>
        </authorList>
    </citation>
    <scope>NUCLEOTIDE SEQUENCE</scope>
    <source>
        <strain evidence="13">CBS 304.34</strain>
    </source>
</reference>
<dbReference type="Pfam" id="PF09302">
    <property type="entry name" value="XLF"/>
    <property type="match status" value="1"/>
</dbReference>
<feature type="compositionally biased region" description="Basic and acidic residues" evidence="8">
    <location>
        <begin position="456"/>
        <end position="467"/>
    </location>
</feature>
<dbReference type="InterPro" id="IPR053829">
    <property type="entry name" value="XLF-like_CC"/>
</dbReference>
<dbReference type="GeneID" id="54468655"/>
<gene>
    <name evidence="11 13" type="ORF">BDZ99DRAFT_568186</name>
</gene>
<dbReference type="GO" id="GO:0032807">
    <property type="term" value="C:DNA ligase IV complex"/>
    <property type="evidence" value="ECO:0007669"/>
    <property type="project" value="TreeGrafter"/>
</dbReference>
<organism evidence="11">
    <name type="scientific">Mytilinidion resinicola</name>
    <dbReference type="NCBI Taxonomy" id="574789"/>
    <lineage>
        <taxon>Eukaryota</taxon>
        <taxon>Fungi</taxon>
        <taxon>Dikarya</taxon>
        <taxon>Ascomycota</taxon>
        <taxon>Pezizomycotina</taxon>
        <taxon>Dothideomycetes</taxon>
        <taxon>Pleosporomycetidae</taxon>
        <taxon>Mytilinidiales</taxon>
        <taxon>Mytilinidiaceae</taxon>
        <taxon>Mytilinidion</taxon>
    </lineage>
</organism>
<evidence type="ECO:0000313" key="11">
    <source>
        <dbReference type="EMBL" id="KAF2812892.1"/>
    </source>
</evidence>
<feature type="domain" description="XLF-like coiled-coil region" evidence="10">
    <location>
        <begin position="126"/>
        <end position="177"/>
    </location>
</feature>
<dbReference type="EMBL" id="MU003696">
    <property type="protein sequence ID" value="KAF2812892.1"/>
    <property type="molecule type" value="Genomic_DNA"/>
</dbReference>
<feature type="compositionally biased region" description="Acidic residues" evidence="8">
    <location>
        <begin position="325"/>
        <end position="341"/>
    </location>
</feature>
<feature type="domain" description="XLF-like N-terminal" evidence="9">
    <location>
        <begin position="6"/>
        <end position="122"/>
    </location>
</feature>
<keyword evidence="5" id="KW-0539">Nucleus</keyword>
<feature type="compositionally biased region" description="Acidic residues" evidence="8">
    <location>
        <begin position="277"/>
        <end position="289"/>
    </location>
</feature>
<keyword evidence="12" id="KW-1185">Reference proteome</keyword>
<evidence type="ECO:0000256" key="7">
    <source>
        <dbReference type="ARBA" id="ARBA00044529"/>
    </source>
</evidence>
<evidence type="ECO:0000256" key="1">
    <source>
        <dbReference type="ARBA" id="ARBA00004123"/>
    </source>
</evidence>
<feature type="compositionally biased region" description="Polar residues" evidence="8">
    <location>
        <begin position="468"/>
        <end position="477"/>
    </location>
</feature>
<evidence type="ECO:0000256" key="5">
    <source>
        <dbReference type="ARBA" id="ARBA00023242"/>
    </source>
</evidence>
<name>A0A6A6YVC8_9PEZI</name>
<dbReference type="RefSeq" id="XP_033579856.1">
    <property type="nucleotide sequence ID" value="XM_033727762.1"/>
</dbReference>
<keyword evidence="4" id="KW-0234">DNA repair</keyword>
<evidence type="ECO:0000259" key="9">
    <source>
        <dbReference type="Pfam" id="PF09302"/>
    </source>
</evidence>
<proteinExistence type="inferred from homology"/>
<evidence type="ECO:0000313" key="13">
    <source>
        <dbReference type="RefSeq" id="XP_033579856.1"/>
    </source>
</evidence>
<feature type="region of interest" description="Disordered" evidence="8">
    <location>
        <begin position="265"/>
        <end position="540"/>
    </location>
</feature>
<reference evidence="11 13" key="1">
    <citation type="journal article" date="2020" name="Stud. Mycol.">
        <title>101 Dothideomycetes genomes: a test case for predicting lifestyles and emergence of pathogens.</title>
        <authorList>
            <person name="Haridas S."/>
            <person name="Albert R."/>
            <person name="Binder M."/>
            <person name="Bloem J."/>
            <person name="Labutti K."/>
            <person name="Salamov A."/>
            <person name="Andreopoulos B."/>
            <person name="Baker S."/>
            <person name="Barry K."/>
            <person name="Bills G."/>
            <person name="Bluhm B."/>
            <person name="Cannon C."/>
            <person name="Castanera R."/>
            <person name="Culley D."/>
            <person name="Daum C."/>
            <person name="Ezra D."/>
            <person name="Gonzalez J."/>
            <person name="Henrissat B."/>
            <person name="Kuo A."/>
            <person name="Liang C."/>
            <person name="Lipzen A."/>
            <person name="Lutzoni F."/>
            <person name="Magnuson J."/>
            <person name="Mondo S."/>
            <person name="Nolan M."/>
            <person name="Ohm R."/>
            <person name="Pangilinan J."/>
            <person name="Park H.-J."/>
            <person name="Ramirez L."/>
            <person name="Alfaro M."/>
            <person name="Sun H."/>
            <person name="Tritt A."/>
            <person name="Yoshinaga Y."/>
            <person name="Zwiers L.-H."/>
            <person name="Turgeon B."/>
            <person name="Goodwin S."/>
            <person name="Spatafora J."/>
            <person name="Crous P."/>
            <person name="Grigoriev I."/>
        </authorList>
    </citation>
    <scope>NUCLEOTIDE SEQUENCE</scope>
    <source>
        <strain evidence="11 13">CBS 304.34</strain>
    </source>
</reference>
<dbReference type="GO" id="GO:0045027">
    <property type="term" value="F:DNA end binding"/>
    <property type="evidence" value="ECO:0007669"/>
    <property type="project" value="TreeGrafter"/>
</dbReference>
<dbReference type="PANTHER" id="PTHR32235">
    <property type="entry name" value="NON-HOMOLOGOUS END-JOINING FACTOR 1"/>
    <property type="match status" value="1"/>
</dbReference>
<evidence type="ECO:0000256" key="8">
    <source>
        <dbReference type="SAM" id="MobiDB-lite"/>
    </source>
</evidence>
<evidence type="ECO:0000256" key="6">
    <source>
        <dbReference type="ARBA" id="ARBA00025747"/>
    </source>
</evidence>
<dbReference type="Gene3D" id="2.170.210.10">
    <property type="entry name" value="DNA double-strand break repair and VJ recombination XRCC4, N-terminal"/>
    <property type="match status" value="1"/>
</dbReference>
<evidence type="ECO:0000313" key="12">
    <source>
        <dbReference type="Proteomes" id="UP000504636"/>
    </source>
</evidence>
<dbReference type="CDD" id="cd22285">
    <property type="entry name" value="HD_XLF_N"/>
    <property type="match status" value="1"/>
</dbReference>
<dbReference type="InterPro" id="IPR052287">
    <property type="entry name" value="NHEJ_factor"/>
</dbReference>
<evidence type="ECO:0000256" key="2">
    <source>
        <dbReference type="ARBA" id="ARBA00022763"/>
    </source>
</evidence>
<evidence type="ECO:0000256" key="4">
    <source>
        <dbReference type="ARBA" id="ARBA00023204"/>
    </source>
</evidence>
<evidence type="ECO:0000259" key="10">
    <source>
        <dbReference type="Pfam" id="PF21928"/>
    </source>
</evidence>
<accession>A0A6A6YVC8</accession>
<feature type="compositionally biased region" description="Basic and acidic residues" evidence="8">
    <location>
        <begin position="516"/>
        <end position="529"/>
    </location>
</feature>
<comment type="subcellular location">
    <subcellularLocation>
        <location evidence="1">Nucleus</location>
    </subcellularLocation>
</comment>
<dbReference type="OrthoDB" id="2155935at2759"/>
<dbReference type="GO" id="GO:0006303">
    <property type="term" value="P:double-strand break repair via nonhomologous end joining"/>
    <property type="evidence" value="ECO:0007669"/>
    <property type="project" value="TreeGrafter"/>
</dbReference>
<keyword evidence="3" id="KW-0238">DNA-binding</keyword>
<dbReference type="InterPro" id="IPR038051">
    <property type="entry name" value="XRCC4-like_N_sf"/>
</dbReference>
<sequence>MEASAWVRLRISNAGPRAPPLFLKTSFISRKYTIYVTDLSRVWSEQLDEHAIKERGTSEDNHFGNIDESNFADLLETVASALEQSNGNSHKIIPEGTDELILQAKLVLPEPLDPFNWKFHLELLSSEDISKQLTLPLLASSFTHRSQINDLVHNLQEKDKVISRLLDQLDSINVGLSTVFPSITGLRASKKTIKRDQAAKHVPGLRTFNEDEWRSTSRLCTVTPSTIDEVMENMATDVHVGLLGDVEIGDQDNLWWTHLSEFSQSKEVAGSTKAESIEDEAMETEDDGDEFQRQATPPHLKKTETRENVKSNFCPHQKNHRQDLENEDDSGDETTEDEDLDAPPKAIKQEPLSQNPTEHITKLNIDNQVPVEISVPPKPRSRFTIGKPKKAPTLESTPQQEQADAIPSLRGQPVSDESAPTRGSSIPPKPARSRFKIGGKKDDATHSRGATLSRTPDPHAVVDHESSSGRSMASTTKPRVLDDPPQDNSTGSESKVEAAPLKPKARTPEPETAEEIADRRRRELKRFQETKPAPKKKRRL</sequence>
<evidence type="ECO:0000256" key="3">
    <source>
        <dbReference type="ARBA" id="ARBA00023125"/>
    </source>
</evidence>
<dbReference type="Proteomes" id="UP000504636">
    <property type="component" value="Unplaced"/>
</dbReference>
<dbReference type="InterPro" id="IPR015381">
    <property type="entry name" value="XLF-like_N"/>
</dbReference>
<dbReference type="PANTHER" id="PTHR32235:SF1">
    <property type="entry name" value="NON-HOMOLOGOUS END-JOINING FACTOR 1"/>
    <property type="match status" value="1"/>
</dbReference>